<evidence type="ECO:0000256" key="1">
    <source>
        <dbReference type="SAM" id="MobiDB-lite"/>
    </source>
</evidence>
<dbReference type="EMBL" id="REGN01002851">
    <property type="protein sequence ID" value="RNA25818.1"/>
    <property type="molecule type" value="Genomic_DNA"/>
</dbReference>
<keyword evidence="2" id="KW-0812">Transmembrane</keyword>
<sequence>MLRIFALMFWLGRVLGQNVDIENGCYLQFESQELRTRDADTLDAYAGNGFTYDIACTVTDSTMRSGDKYYVIDLVLYGPNSRVSKAWREQFSTHRKYRSLSLNKKISLNSIGTNTLVCSVSKYNNLVNKFTKICNKKMDINATESGLTPTVQYQSTKFNFVRLSDLQRLSLRKKVFRVGPSKENGTEADHVQNGTSILGARAMFYKSLFESKIEDKRVTASNGPMAQSEPSHGSSFSFLQPIFVIFIFLVIFSISIGTIVYLTYNQNEYASVMGDHESDLTSCQSHSRDETINNSVTISH</sequence>
<organism evidence="4 5">
    <name type="scientific">Brachionus plicatilis</name>
    <name type="common">Marine rotifer</name>
    <name type="synonym">Brachionus muelleri</name>
    <dbReference type="NCBI Taxonomy" id="10195"/>
    <lineage>
        <taxon>Eukaryota</taxon>
        <taxon>Metazoa</taxon>
        <taxon>Spiralia</taxon>
        <taxon>Gnathifera</taxon>
        <taxon>Rotifera</taxon>
        <taxon>Eurotatoria</taxon>
        <taxon>Monogononta</taxon>
        <taxon>Pseudotrocha</taxon>
        <taxon>Ploima</taxon>
        <taxon>Brachionidae</taxon>
        <taxon>Brachionus</taxon>
    </lineage>
</organism>
<dbReference type="Proteomes" id="UP000276133">
    <property type="component" value="Unassembled WGS sequence"/>
</dbReference>
<gene>
    <name evidence="4" type="ORF">BpHYR1_004898</name>
</gene>
<name>A0A3M7RR95_BRAPC</name>
<evidence type="ECO:0000256" key="3">
    <source>
        <dbReference type="SAM" id="SignalP"/>
    </source>
</evidence>
<dbReference type="OrthoDB" id="10436579at2759"/>
<evidence type="ECO:0000313" key="4">
    <source>
        <dbReference type="EMBL" id="RNA25818.1"/>
    </source>
</evidence>
<dbReference type="AlphaFoldDB" id="A0A3M7RR95"/>
<proteinExistence type="predicted"/>
<evidence type="ECO:0000256" key="2">
    <source>
        <dbReference type="SAM" id="Phobius"/>
    </source>
</evidence>
<feature type="chain" id="PRO_5017954132" evidence="3">
    <location>
        <begin position="17"/>
        <end position="300"/>
    </location>
</feature>
<keyword evidence="2" id="KW-0472">Membrane</keyword>
<feature type="transmembrane region" description="Helical" evidence="2">
    <location>
        <begin position="238"/>
        <end position="264"/>
    </location>
</feature>
<keyword evidence="2" id="KW-1133">Transmembrane helix</keyword>
<keyword evidence="5" id="KW-1185">Reference proteome</keyword>
<feature type="signal peptide" evidence="3">
    <location>
        <begin position="1"/>
        <end position="16"/>
    </location>
</feature>
<reference evidence="4 5" key="1">
    <citation type="journal article" date="2018" name="Sci. Rep.">
        <title>Genomic signatures of local adaptation to the degree of environmental predictability in rotifers.</title>
        <authorList>
            <person name="Franch-Gras L."/>
            <person name="Hahn C."/>
            <person name="Garcia-Roger E.M."/>
            <person name="Carmona M.J."/>
            <person name="Serra M."/>
            <person name="Gomez A."/>
        </authorList>
    </citation>
    <scope>NUCLEOTIDE SEQUENCE [LARGE SCALE GENOMIC DNA]</scope>
    <source>
        <strain evidence="4">HYR1</strain>
    </source>
</reference>
<protein>
    <submittedName>
        <fullName evidence="4">Uncharacterized protein</fullName>
    </submittedName>
</protein>
<feature type="region of interest" description="Disordered" evidence="1">
    <location>
        <begin position="280"/>
        <end position="300"/>
    </location>
</feature>
<accession>A0A3M7RR95</accession>
<keyword evidence="3" id="KW-0732">Signal</keyword>
<comment type="caution">
    <text evidence="4">The sequence shown here is derived from an EMBL/GenBank/DDBJ whole genome shotgun (WGS) entry which is preliminary data.</text>
</comment>
<evidence type="ECO:0000313" key="5">
    <source>
        <dbReference type="Proteomes" id="UP000276133"/>
    </source>
</evidence>